<evidence type="ECO:0000313" key="2">
    <source>
        <dbReference type="Proteomes" id="UP001597374"/>
    </source>
</evidence>
<reference evidence="2" key="1">
    <citation type="journal article" date="2019" name="Int. J. Syst. Evol. Microbiol.">
        <title>The Global Catalogue of Microorganisms (GCM) 10K type strain sequencing project: providing services to taxonomists for standard genome sequencing and annotation.</title>
        <authorList>
            <consortium name="The Broad Institute Genomics Platform"/>
            <consortium name="The Broad Institute Genome Sequencing Center for Infectious Disease"/>
            <person name="Wu L."/>
            <person name="Ma J."/>
        </authorList>
    </citation>
    <scope>NUCLEOTIDE SEQUENCE [LARGE SCALE GENOMIC DNA]</scope>
    <source>
        <strain evidence="2">CGMCC 4.1782</strain>
    </source>
</reference>
<organism evidence="1 2">
    <name type="scientific">Pontibacter ruber</name>
    <dbReference type="NCBI Taxonomy" id="1343895"/>
    <lineage>
        <taxon>Bacteria</taxon>
        <taxon>Pseudomonadati</taxon>
        <taxon>Bacteroidota</taxon>
        <taxon>Cytophagia</taxon>
        <taxon>Cytophagales</taxon>
        <taxon>Hymenobacteraceae</taxon>
        <taxon>Pontibacter</taxon>
    </lineage>
</organism>
<accession>A0ABW5D1W3</accession>
<proteinExistence type="predicted"/>
<evidence type="ECO:0000313" key="1">
    <source>
        <dbReference type="EMBL" id="MFD2248651.1"/>
    </source>
</evidence>
<dbReference type="Proteomes" id="UP001597374">
    <property type="component" value="Unassembled WGS sequence"/>
</dbReference>
<keyword evidence="2" id="KW-1185">Reference proteome</keyword>
<dbReference type="EMBL" id="JBHUIM010000004">
    <property type="protein sequence ID" value="MFD2248651.1"/>
    <property type="molecule type" value="Genomic_DNA"/>
</dbReference>
<gene>
    <name evidence="1" type="ORF">ACFSKP_20455</name>
</gene>
<name>A0ABW5D1W3_9BACT</name>
<comment type="caution">
    <text evidence="1">The sequence shown here is derived from an EMBL/GenBank/DDBJ whole genome shotgun (WGS) entry which is preliminary data.</text>
</comment>
<sequence>MLTTYYFDPGIQAAVSVYTGFLKPDVFREIALGTLAVLEEHNANKILADTSGLKVMPQENQQWLDEVWFPKAKELHVRYIAFLVPADVFGKMSMEQSNKAAIQENMINIKYFEDIIEAKLWLRQQQ</sequence>
<protein>
    <recommendedName>
        <fullName evidence="3">STAS/SEC14 domain-containing protein</fullName>
    </recommendedName>
</protein>
<evidence type="ECO:0008006" key="3">
    <source>
        <dbReference type="Google" id="ProtNLM"/>
    </source>
</evidence>
<dbReference type="RefSeq" id="WP_250432175.1">
    <property type="nucleotide sequence ID" value="NZ_JALPRR010000005.1"/>
</dbReference>